<evidence type="ECO:0000313" key="2">
    <source>
        <dbReference type="EMBL" id="OAD92694.1"/>
    </source>
</evidence>
<gene>
    <name evidence="2" type="ORF">A7A78_01940</name>
</gene>
<organism evidence="2 3">
    <name type="scientific">Aequorivita soesokkakensis</name>
    <dbReference type="NCBI Taxonomy" id="1385699"/>
    <lineage>
        <taxon>Bacteria</taxon>
        <taxon>Pseudomonadati</taxon>
        <taxon>Bacteroidota</taxon>
        <taxon>Flavobacteriia</taxon>
        <taxon>Flavobacteriales</taxon>
        <taxon>Flavobacteriaceae</taxon>
        <taxon>Aequorivita</taxon>
    </lineage>
</organism>
<dbReference type="Pfam" id="PF13858">
    <property type="entry name" value="DUF4199"/>
    <property type="match status" value="1"/>
</dbReference>
<accession>A0A1A9LIF6</accession>
<dbReference type="AlphaFoldDB" id="A0A1A9LIF6"/>
<dbReference type="STRING" id="1385699.A7A78_01940"/>
<feature type="transmembrane region" description="Helical" evidence="1">
    <location>
        <begin position="78"/>
        <end position="101"/>
    </location>
</feature>
<keyword evidence="1" id="KW-1133">Transmembrane helix</keyword>
<dbReference type="Proteomes" id="UP000077552">
    <property type="component" value="Unassembled WGS sequence"/>
</dbReference>
<keyword evidence="1" id="KW-0472">Membrane</keyword>
<evidence type="ECO:0008006" key="4">
    <source>
        <dbReference type="Google" id="ProtNLM"/>
    </source>
</evidence>
<name>A0A1A9LIF6_9FLAO</name>
<keyword evidence="3" id="KW-1185">Reference proteome</keyword>
<protein>
    <recommendedName>
        <fullName evidence="4">DUF4199 domain-containing protein</fullName>
    </recommendedName>
</protein>
<dbReference type="InterPro" id="IPR025250">
    <property type="entry name" value="DUF4199"/>
</dbReference>
<dbReference type="RefSeq" id="WP_068760702.1">
    <property type="nucleotide sequence ID" value="NZ_LXIE01000001.1"/>
</dbReference>
<reference evidence="2 3" key="1">
    <citation type="submission" date="2016-05" db="EMBL/GenBank/DDBJ databases">
        <title>Genome sequencing of Vitellibacter soesokkakensis RSSK-12.</title>
        <authorList>
            <person name="Thevarajoo S."/>
            <person name="Selvaratnam C."/>
            <person name="Goh K.M."/>
            <person name="Chan K.-G."/>
            <person name="Chong C.S."/>
        </authorList>
    </citation>
    <scope>NUCLEOTIDE SEQUENCE [LARGE SCALE GENOMIC DNA]</scope>
    <source>
        <strain evidence="2 3">RSSK-12</strain>
    </source>
</reference>
<sequence length="180" mass="19760">METQPISIKKSAVNYGLILGAVLALMTTLMYVLNTELFTKWWIGILSFLVVIVVAIVSVAKAKGILGGVMSFKEAFTVYFITVAIGSLISTLVGILIFNIIDPDLAAFLQERTLEMTAEFLQKLGTPQAEIDKQMAKMADQDNFAIFSQLKNYVFGLAFMSVIGLLVALIFKTKNPNPLN</sequence>
<proteinExistence type="predicted"/>
<feature type="transmembrane region" description="Helical" evidence="1">
    <location>
        <begin position="39"/>
        <end position="57"/>
    </location>
</feature>
<comment type="caution">
    <text evidence="2">The sequence shown here is derived from an EMBL/GenBank/DDBJ whole genome shotgun (WGS) entry which is preliminary data.</text>
</comment>
<feature type="transmembrane region" description="Helical" evidence="1">
    <location>
        <begin position="12"/>
        <end position="33"/>
    </location>
</feature>
<keyword evidence="1" id="KW-0812">Transmembrane</keyword>
<feature type="transmembrane region" description="Helical" evidence="1">
    <location>
        <begin position="153"/>
        <end position="171"/>
    </location>
</feature>
<dbReference type="EMBL" id="LXIE01000001">
    <property type="protein sequence ID" value="OAD92694.1"/>
    <property type="molecule type" value="Genomic_DNA"/>
</dbReference>
<evidence type="ECO:0000313" key="3">
    <source>
        <dbReference type="Proteomes" id="UP000077552"/>
    </source>
</evidence>
<dbReference type="OrthoDB" id="660361at2"/>
<evidence type="ECO:0000256" key="1">
    <source>
        <dbReference type="SAM" id="Phobius"/>
    </source>
</evidence>